<dbReference type="EMBL" id="PSKQ01000017">
    <property type="protein sequence ID" value="MBE8720391.1"/>
    <property type="molecule type" value="Genomic_DNA"/>
</dbReference>
<protein>
    <submittedName>
        <fullName evidence="1">Uncharacterized protein</fullName>
    </submittedName>
</protein>
<evidence type="ECO:0000313" key="1">
    <source>
        <dbReference type="EMBL" id="MBE8720391.1"/>
    </source>
</evidence>
<keyword evidence="2" id="KW-1185">Reference proteome</keyword>
<sequence>MEIVMAIQFATQREDTNHAYPHIESLAQDLDALRKYSFELLNKFRTVWNEAEYQEWCVIQRILHAKYIQH</sequence>
<reference evidence="1 2" key="1">
    <citation type="submission" date="2018-02" db="EMBL/GenBank/DDBJ databases">
        <title>Sphingobacterium KA21.</title>
        <authorList>
            <person name="Vasarhelyi B.M."/>
            <person name="Deshmukh S."/>
            <person name="Balint B."/>
            <person name="Kukolya J."/>
        </authorList>
    </citation>
    <scope>NUCLEOTIDE SEQUENCE [LARGE SCALE GENOMIC DNA]</scope>
    <source>
        <strain evidence="1 2">Ka21</strain>
    </source>
</reference>
<dbReference type="Proteomes" id="UP000618319">
    <property type="component" value="Unassembled WGS sequence"/>
</dbReference>
<comment type="caution">
    <text evidence="1">The sequence shown here is derived from an EMBL/GenBank/DDBJ whole genome shotgun (WGS) entry which is preliminary data.</text>
</comment>
<organism evidence="1 2">
    <name type="scientific">Sphingobacterium pedocola</name>
    <dbReference type="NCBI Taxonomy" id="2082722"/>
    <lineage>
        <taxon>Bacteria</taxon>
        <taxon>Pseudomonadati</taxon>
        <taxon>Bacteroidota</taxon>
        <taxon>Sphingobacteriia</taxon>
        <taxon>Sphingobacteriales</taxon>
        <taxon>Sphingobacteriaceae</taxon>
        <taxon>Sphingobacterium</taxon>
    </lineage>
</organism>
<name>A0ABR9T4W8_9SPHI</name>
<evidence type="ECO:0000313" key="2">
    <source>
        <dbReference type="Proteomes" id="UP000618319"/>
    </source>
</evidence>
<proteinExistence type="predicted"/>
<accession>A0ABR9T4W8</accession>
<gene>
    <name evidence="1" type="ORF">C4F40_06600</name>
</gene>